<dbReference type="EMBL" id="QFNN01000014">
    <property type="protein sequence ID" value="PZO91137.1"/>
    <property type="molecule type" value="Genomic_DNA"/>
</dbReference>
<gene>
    <name evidence="1" type="ORF">DI623_04360</name>
</gene>
<dbReference type="Pfam" id="PF06945">
    <property type="entry name" value="DUF1289"/>
    <property type="match status" value="1"/>
</dbReference>
<accession>A0A2W5ADA8</accession>
<dbReference type="PANTHER" id="PTHR35175">
    <property type="entry name" value="DUF1289 DOMAIN-CONTAINING PROTEIN"/>
    <property type="match status" value="1"/>
</dbReference>
<dbReference type="InterPro" id="IPR010710">
    <property type="entry name" value="DUF1289"/>
</dbReference>
<organism evidence="1 2">
    <name type="scientific">Sphingomonas sanxanigenens</name>
    <dbReference type="NCBI Taxonomy" id="397260"/>
    <lineage>
        <taxon>Bacteria</taxon>
        <taxon>Pseudomonadati</taxon>
        <taxon>Pseudomonadota</taxon>
        <taxon>Alphaproteobacteria</taxon>
        <taxon>Sphingomonadales</taxon>
        <taxon>Sphingomonadaceae</taxon>
        <taxon>Sphingomonas</taxon>
    </lineage>
</organism>
<comment type="caution">
    <text evidence="1">The sequence shown here is derived from an EMBL/GenBank/DDBJ whole genome shotgun (WGS) entry which is preliminary data.</text>
</comment>
<dbReference type="PANTHER" id="PTHR35175:SF2">
    <property type="entry name" value="DUF1289 DOMAIN-CONTAINING PROTEIN"/>
    <property type="match status" value="1"/>
</dbReference>
<sequence>MNAGGVASPCINICRLDPTGRLCEGCLRTIDEIGMWSTASDAERRAILKAVAERRALLTPQANLRR</sequence>
<proteinExistence type="predicted"/>
<dbReference type="AlphaFoldDB" id="A0A2W5ADA8"/>
<name>A0A2W5ADA8_9SPHN</name>
<protein>
    <submittedName>
        <fullName evidence="1">DUF1289 domain-containing protein</fullName>
    </submittedName>
</protein>
<reference evidence="1 2" key="1">
    <citation type="submission" date="2017-08" db="EMBL/GenBank/DDBJ databases">
        <title>Infants hospitalized years apart are colonized by the same room-sourced microbial strains.</title>
        <authorList>
            <person name="Brooks B."/>
            <person name="Olm M.R."/>
            <person name="Firek B.A."/>
            <person name="Baker R."/>
            <person name="Thomas B.C."/>
            <person name="Morowitz M.J."/>
            <person name="Banfield J.F."/>
        </authorList>
    </citation>
    <scope>NUCLEOTIDE SEQUENCE [LARGE SCALE GENOMIC DNA]</scope>
    <source>
        <strain evidence="1">S2_018_000_R2_101</strain>
    </source>
</reference>
<dbReference type="Proteomes" id="UP000249066">
    <property type="component" value="Unassembled WGS sequence"/>
</dbReference>
<evidence type="ECO:0000313" key="2">
    <source>
        <dbReference type="Proteomes" id="UP000249066"/>
    </source>
</evidence>
<evidence type="ECO:0000313" key="1">
    <source>
        <dbReference type="EMBL" id="PZO91137.1"/>
    </source>
</evidence>